<dbReference type="PANTHER" id="PTHR21521">
    <property type="entry name" value="AMUN, ISOFORM A"/>
    <property type="match status" value="1"/>
</dbReference>
<name>A0A6I8P201_ORNAN</name>
<feature type="region of interest" description="Disordered" evidence="1">
    <location>
        <begin position="232"/>
        <end position="262"/>
    </location>
</feature>
<dbReference type="InParanoid" id="A0A6I8P201"/>
<evidence type="ECO:0000256" key="1">
    <source>
        <dbReference type="SAM" id="MobiDB-lite"/>
    </source>
</evidence>
<reference evidence="2" key="2">
    <citation type="submission" date="2025-09" db="UniProtKB">
        <authorList>
            <consortium name="Ensembl"/>
        </authorList>
    </citation>
    <scope>IDENTIFICATION</scope>
    <source>
        <strain evidence="2">Glennie</strain>
    </source>
</reference>
<dbReference type="GeneTree" id="ENSGT00530000064671"/>
<dbReference type="Ensembl" id="ENSOANT00000070719.1">
    <property type="protein sequence ID" value="ENSOANP00000047782.1"/>
    <property type="gene ID" value="ENSOANG00000042385.1"/>
</dbReference>
<dbReference type="Bgee" id="ENSOANG00000042385">
    <property type="expression patterns" value="Expressed in heart and 7 other cell types or tissues"/>
</dbReference>
<accession>A0A6I8P201</accession>
<sequence>MGAPGGRARARGGGGGWRVEGGGGSLAMAQLFACEAPEPWRAALRAYGEAVGGRGGKRTGLPALDRWYQEELPAAIAGRREKHLTRDELVRLMAWKLARGTFRPRLQQLVATNPSETVERCTRAAFGLLPDVEAAITELSKLKAVGPATASAILTAGAPDSVAFMADEAVAAVPGLSPIQYTLKHYTRYLGEIRARARRLNQVDAEADWTPHRVEMSLWAWTVAQAECPHLLAPLPSGGTPPAGDTGDREASRTKKRKTSAS</sequence>
<proteinExistence type="predicted"/>
<keyword evidence="3" id="KW-1185">Reference proteome</keyword>
<dbReference type="AlphaFoldDB" id="A0A6I8P201"/>
<gene>
    <name evidence="2" type="primary">LOC103167439</name>
</gene>
<evidence type="ECO:0000313" key="2">
    <source>
        <dbReference type="Ensembl" id="ENSOANP00000047782.1"/>
    </source>
</evidence>
<dbReference type="PANTHER" id="PTHR21521:SF0">
    <property type="entry name" value="AMUN, ISOFORM A"/>
    <property type="match status" value="1"/>
</dbReference>
<dbReference type="OMA" id="NKVDPQQ"/>
<evidence type="ECO:0008006" key="4">
    <source>
        <dbReference type="Google" id="ProtNLM"/>
    </source>
</evidence>
<reference evidence="2" key="1">
    <citation type="submission" date="2025-08" db="UniProtKB">
        <authorList>
            <consortium name="Ensembl"/>
        </authorList>
    </citation>
    <scope>IDENTIFICATION</scope>
    <source>
        <strain evidence="2">Glennie</strain>
    </source>
</reference>
<organism evidence="2 3">
    <name type="scientific">Ornithorhynchus anatinus</name>
    <name type="common">Duckbill platypus</name>
    <dbReference type="NCBI Taxonomy" id="9258"/>
    <lineage>
        <taxon>Eukaryota</taxon>
        <taxon>Metazoa</taxon>
        <taxon>Chordata</taxon>
        <taxon>Craniata</taxon>
        <taxon>Vertebrata</taxon>
        <taxon>Euteleostomi</taxon>
        <taxon>Mammalia</taxon>
        <taxon>Monotremata</taxon>
        <taxon>Ornithorhynchidae</taxon>
        <taxon>Ornithorhynchus</taxon>
    </lineage>
</organism>
<protein>
    <recommendedName>
        <fullName evidence="4">HhH-GPD domain-containing protein</fullName>
    </recommendedName>
</protein>
<dbReference type="Proteomes" id="UP000002279">
    <property type="component" value="Unplaced"/>
</dbReference>
<evidence type="ECO:0000313" key="3">
    <source>
        <dbReference type="Proteomes" id="UP000002279"/>
    </source>
</evidence>